<reference evidence="1" key="2">
    <citation type="submission" date="2021-09" db="EMBL/GenBank/DDBJ databases">
        <authorList>
            <person name="Jia N."/>
            <person name="Wang J."/>
            <person name="Shi W."/>
            <person name="Du L."/>
            <person name="Sun Y."/>
            <person name="Zhan W."/>
            <person name="Jiang J."/>
            <person name="Wang Q."/>
            <person name="Zhang B."/>
            <person name="Ji P."/>
            <person name="Sakyi L.B."/>
            <person name="Cui X."/>
            <person name="Yuan T."/>
            <person name="Jiang B."/>
            <person name="Yang W."/>
            <person name="Lam T.T.-Y."/>
            <person name="Chang Q."/>
            <person name="Ding S."/>
            <person name="Wang X."/>
            <person name="Zhu J."/>
            <person name="Ruan X."/>
            <person name="Zhao L."/>
            <person name="Wei J."/>
            <person name="Que T."/>
            <person name="Du C."/>
            <person name="Cheng J."/>
            <person name="Dai P."/>
            <person name="Han X."/>
            <person name="Huang E."/>
            <person name="Gao Y."/>
            <person name="Liu J."/>
            <person name="Shao H."/>
            <person name="Ye R."/>
            <person name="Li L."/>
            <person name="Wei W."/>
            <person name="Wang X."/>
            <person name="Wang C."/>
            <person name="Huo Q."/>
            <person name="Li W."/>
            <person name="Guo W."/>
            <person name="Chen H."/>
            <person name="Chen S."/>
            <person name="Zhou L."/>
            <person name="Zhou L."/>
            <person name="Ni X."/>
            <person name="Tian J."/>
            <person name="Zhou Y."/>
            <person name="Sheng Y."/>
            <person name="Liu T."/>
            <person name="Pan Y."/>
            <person name="Xia L."/>
            <person name="Li J."/>
            <person name="Zhao F."/>
            <person name="Cao W."/>
        </authorList>
    </citation>
    <scope>NUCLEOTIDE SEQUENCE</scope>
    <source>
        <strain evidence="1">Rsan-2018</strain>
        <tissue evidence="1">Larvae</tissue>
    </source>
</reference>
<keyword evidence="2" id="KW-1185">Reference proteome</keyword>
<name>A0A9D4SSD3_RHISA</name>
<reference evidence="1" key="1">
    <citation type="journal article" date="2020" name="Cell">
        <title>Large-Scale Comparative Analyses of Tick Genomes Elucidate Their Genetic Diversity and Vector Capacities.</title>
        <authorList>
            <consortium name="Tick Genome and Microbiome Consortium (TIGMIC)"/>
            <person name="Jia N."/>
            <person name="Wang J."/>
            <person name="Shi W."/>
            <person name="Du L."/>
            <person name="Sun Y."/>
            <person name="Zhan W."/>
            <person name="Jiang J.F."/>
            <person name="Wang Q."/>
            <person name="Zhang B."/>
            <person name="Ji P."/>
            <person name="Bell-Sakyi L."/>
            <person name="Cui X.M."/>
            <person name="Yuan T.T."/>
            <person name="Jiang B.G."/>
            <person name="Yang W.F."/>
            <person name="Lam T.T."/>
            <person name="Chang Q.C."/>
            <person name="Ding S.J."/>
            <person name="Wang X.J."/>
            <person name="Zhu J.G."/>
            <person name="Ruan X.D."/>
            <person name="Zhao L."/>
            <person name="Wei J.T."/>
            <person name="Ye R.Z."/>
            <person name="Que T.C."/>
            <person name="Du C.H."/>
            <person name="Zhou Y.H."/>
            <person name="Cheng J.X."/>
            <person name="Dai P.F."/>
            <person name="Guo W.B."/>
            <person name="Han X.H."/>
            <person name="Huang E.J."/>
            <person name="Li L.F."/>
            <person name="Wei W."/>
            <person name="Gao Y.C."/>
            <person name="Liu J.Z."/>
            <person name="Shao H.Z."/>
            <person name="Wang X."/>
            <person name="Wang C.C."/>
            <person name="Yang T.C."/>
            <person name="Huo Q.B."/>
            <person name="Li W."/>
            <person name="Chen H.Y."/>
            <person name="Chen S.E."/>
            <person name="Zhou L.G."/>
            <person name="Ni X.B."/>
            <person name="Tian J.H."/>
            <person name="Sheng Y."/>
            <person name="Liu T."/>
            <person name="Pan Y.S."/>
            <person name="Xia L.Y."/>
            <person name="Li J."/>
            <person name="Zhao F."/>
            <person name="Cao W.C."/>
        </authorList>
    </citation>
    <scope>NUCLEOTIDE SEQUENCE</scope>
    <source>
        <strain evidence="1">Rsan-2018</strain>
    </source>
</reference>
<accession>A0A9D4SSD3</accession>
<evidence type="ECO:0000313" key="1">
    <source>
        <dbReference type="EMBL" id="KAH7947386.1"/>
    </source>
</evidence>
<gene>
    <name evidence="1" type="ORF">HPB52_011243</name>
</gene>
<dbReference type="VEuPathDB" id="VectorBase:RSAN_026351"/>
<proteinExistence type="predicted"/>
<dbReference type="EMBL" id="JABSTV010001252">
    <property type="protein sequence ID" value="KAH7947386.1"/>
    <property type="molecule type" value="Genomic_DNA"/>
</dbReference>
<evidence type="ECO:0000313" key="2">
    <source>
        <dbReference type="Proteomes" id="UP000821837"/>
    </source>
</evidence>
<protein>
    <submittedName>
        <fullName evidence="1">Uncharacterized protein</fullName>
    </submittedName>
</protein>
<organism evidence="1 2">
    <name type="scientific">Rhipicephalus sanguineus</name>
    <name type="common">Brown dog tick</name>
    <name type="synonym">Ixodes sanguineus</name>
    <dbReference type="NCBI Taxonomy" id="34632"/>
    <lineage>
        <taxon>Eukaryota</taxon>
        <taxon>Metazoa</taxon>
        <taxon>Ecdysozoa</taxon>
        <taxon>Arthropoda</taxon>
        <taxon>Chelicerata</taxon>
        <taxon>Arachnida</taxon>
        <taxon>Acari</taxon>
        <taxon>Parasitiformes</taxon>
        <taxon>Ixodida</taxon>
        <taxon>Ixodoidea</taxon>
        <taxon>Ixodidae</taxon>
        <taxon>Rhipicephalinae</taxon>
        <taxon>Rhipicephalus</taxon>
        <taxon>Rhipicephalus</taxon>
    </lineage>
</organism>
<sequence length="371" mass="41814">MDNFLAKYLLMGLAAAVEKLSLPFSIWNPEQWAEFFWTAAGKASLKKIALFVHLTAHRHLGALCKVLKESGAEEKVSLGTYFVRHNVDLVYSKAFSDIDMSCFGNQLVRLVRLLQPFNHITSIRFSVRMEDPLLASSIAAYVQSTTSLQKLLLTLYCDDGDTEENTNTSWTVLVGALSSNTSVKELGVYVDINYDESDEQGVINAVLYQDQVERLAQAMRSSPTIRRVNFGAEHSAEVATFLRCFSEGIAGNYVLVGINLCGKRSVEALEQVWRHTGLLEELAEQQSLSVTDVTSMVRRGLRSVEGLHDFMRLARVVQHSVVCEPGQDSRPQLDALNEDSWRLVRRYMALNDVRRSKEPAPRSQYRWDIDL</sequence>
<comment type="caution">
    <text evidence="1">The sequence shown here is derived from an EMBL/GenBank/DDBJ whole genome shotgun (WGS) entry which is preliminary data.</text>
</comment>
<dbReference type="AlphaFoldDB" id="A0A9D4SSD3"/>
<dbReference type="Proteomes" id="UP000821837">
    <property type="component" value="Chromosome 6"/>
</dbReference>